<evidence type="ECO:0000313" key="13">
    <source>
        <dbReference type="EMBL" id="QKS49616.1"/>
    </source>
</evidence>
<dbReference type="Pfam" id="PF00892">
    <property type="entry name" value="EamA"/>
    <property type="match status" value="1"/>
</dbReference>
<keyword evidence="16" id="KW-1185">Reference proteome</keyword>
<evidence type="ECO:0000313" key="15">
    <source>
        <dbReference type="Proteomes" id="UP000192936"/>
    </source>
</evidence>
<evidence type="ECO:0000256" key="8">
    <source>
        <dbReference type="ARBA" id="ARBA00022989"/>
    </source>
</evidence>
<dbReference type="RefSeq" id="WP_085085754.1">
    <property type="nucleotide sequence ID" value="NZ_BSOV01000007.1"/>
</dbReference>
<dbReference type="SUPFAM" id="SSF103481">
    <property type="entry name" value="Multidrug resistance efflux transporter EmrE"/>
    <property type="match status" value="1"/>
</dbReference>
<evidence type="ECO:0000256" key="9">
    <source>
        <dbReference type="ARBA" id="ARBA00023098"/>
    </source>
</evidence>
<dbReference type="OrthoDB" id="9156836at2"/>
<dbReference type="GO" id="GO:0009103">
    <property type="term" value="P:lipopolysaccharide biosynthetic process"/>
    <property type="evidence" value="ECO:0007669"/>
    <property type="project" value="UniProtKB-KW"/>
</dbReference>
<gene>
    <name evidence="13" type="ORF">HUE56_03810</name>
    <name evidence="14" type="ORF">SAMN02982917_2523</name>
</gene>
<evidence type="ECO:0000256" key="5">
    <source>
        <dbReference type="ARBA" id="ARBA00022556"/>
    </source>
</evidence>
<dbReference type="STRING" id="286727.SAMN02982917_2523"/>
<dbReference type="EMBL" id="CP054616">
    <property type="protein sequence ID" value="QKS49616.1"/>
    <property type="molecule type" value="Genomic_DNA"/>
</dbReference>
<dbReference type="GO" id="GO:0009245">
    <property type="term" value="P:lipid A biosynthetic process"/>
    <property type="evidence" value="ECO:0007669"/>
    <property type="project" value="UniProtKB-KW"/>
</dbReference>
<dbReference type="KEGG" id="aoz:HUE56_03810"/>
<keyword evidence="4" id="KW-0997">Cell inner membrane</keyword>
<dbReference type="AlphaFoldDB" id="A0A1X7FCG3"/>
<keyword evidence="6 11" id="KW-0812">Transmembrane</keyword>
<keyword evidence="3" id="KW-0444">Lipid biosynthesis</keyword>
<keyword evidence="5" id="KW-0441">Lipid A biosynthesis</keyword>
<proteinExistence type="predicted"/>
<reference evidence="13 16" key="2">
    <citation type="submission" date="2020-06" db="EMBL/GenBank/DDBJ databases">
        <title>Complete genome of Azosprillum oryzae KACC14407.</title>
        <authorList>
            <person name="Kim M."/>
            <person name="Park Y.-J."/>
            <person name="Shin J.-H."/>
        </authorList>
    </citation>
    <scope>NUCLEOTIDE SEQUENCE [LARGE SCALE GENOMIC DNA]</scope>
    <source>
        <strain evidence="13 16">KACC 14407</strain>
        <plasmid evidence="13 16">unnamed2</plasmid>
    </source>
</reference>
<comment type="subcellular location">
    <subcellularLocation>
        <location evidence="1">Cell membrane</location>
        <topology evidence="1">Multi-pass membrane protein</topology>
    </subcellularLocation>
</comment>
<evidence type="ECO:0000256" key="3">
    <source>
        <dbReference type="ARBA" id="ARBA00022516"/>
    </source>
</evidence>
<protein>
    <submittedName>
        <fullName evidence="13">EamA family transporter</fullName>
    </submittedName>
    <submittedName>
        <fullName evidence="14">EamA-like transporter family protein</fullName>
    </submittedName>
</protein>
<dbReference type="GO" id="GO:0022857">
    <property type="term" value="F:transmembrane transporter activity"/>
    <property type="evidence" value="ECO:0007669"/>
    <property type="project" value="InterPro"/>
</dbReference>
<evidence type="ECO:0000313" key="16">
    <source>
        <dbReference type="Proteomes" id="UP000509702"/>
    </source>
</evidence>
<sequence length="124" mass="12557">MPIAVVGLILLSVTLSAIAQISLKIGMSSPAVSTALARGEAGQIALSVVATPHILTGLACYGLGMVVWLAVLAKVEVTMAYPFVGLGFLVTLALGVLLLGETMSLTRVIGTLLVVLGVVLTAQS</sequence>
<keyword evidence="9" id="KW-0443">Lipid metabolism</keyword>
<dbReference type="PANTHER" id="PTHR30561">
    <property type="entry name" value="SMR FAMILY PROTON-DEPENDENT DRUG EFFLUX TRANSPORTER SUGE"/>
    <property type="match status" value="1"/>
</dbReference>
<dbReference type="Proteomes" id="UP000509702">
    <property type="component" value="Plasmid unnamed2"/>
</dbReference>
<name>A0A1X7FCG3_9PROT</name>
<dbReference type="Proteomes" id="UP000192936">
    <property type="component" value="Unassembled WGS sequence"/>
</dbReference>
<evidence type="ECO:0000313" key="14">
    <source>
        <dbReference type="EMBL" id="SMF50014.1"/>
    </source>
</evidence>
<evidence type="ECO:0000259" key="12">
    <source>
        <dbReference type="Pfam" id="PF00892"/>
    </source>
</evidence>
<evidence type="ECO:0000256" key="10">
    <source>
        <dbReference type="ARBA" id="ARBA00023136"/>
    </source>
</evidence>
<geneLocation type="plasmid" evidence="13 16">
    <name>unnamed2</name>
</geneLocation>
<evidence type="ECO:0000256" key="1">
    <source>
        <dbReference type="ARBA" id="ARBA00004651"/>
    </source>
</evidence>
<keyword evidence="7" id="KW-0448">Lipopolysaccharide biosynthesis</keyword>
<dbReference type="EMBL" id="FXAK01000005">
    <property type="protein sequence ID" value="SMF50014.1"/>
    <property type="molecule type" value="Genomic_DNA"/>
</dbReference>
<dbReference type="InterPro" id="IPR000620">
    <property type="entry name" value="EamA_dom"/>
</dbReference>
<evidence type="ECO:0000256" key="2">
    <source>
        <dbReference type="ARBA" id="ARBA00022475"/>
    </source>
</evidence>
<keyword evidence="2" id="KW-1003">Cell membrane</keyword>
<keyword evidence="8 11" id="KW-1133">Transmembrane helix</keyword>
<dbReference type="Gene3D" id="1.10.3730.20">
    <property type="match status" value="1"/>
</dbReference>
<evidence type="ECO:0000256" key="11">
    <source>
        <dbReference type="SAM" id="Phobius"/>
    </source>
</evidence>
<feature type="domain" description="EamA" evidence="12">
    <location>
        <begin position="8"/>
        <end position="121"/>
    </location>
</feature>
<dbReference type="InterPro" id="IPR037185">
    <property type="entry name" value="EmrE-like"/>
</dbReference>
<feature type="transmembrane region" description="Helical" evidence="11">
    <location>
        <begin position="53"/>
        <end position="73"/>
    </location>
</feature>
<evidence type="ECO:0000256" key="4">
    <source>
        <dbReference type="ARBA" id="ARBA00022519"/>
    </source>
</evidence>
<keyword evidence="10 11" id="KW-0472">Membrane</keyword>
<feature type="transmembrane region" description="Helical" evidence="11">
    <location>
        <begin position="105"/>
        <end position="122"/>
    </location>
</feature>
<dbReference type="GO" id="GO:0005886">
    <property type="term" value="C:plasma membrane"/>
    <property type="evidence" value="ECO:0007669"/>
    <property type="project" value="UniProtKB-SubCell"/>
</dbReference>
<dbReference type="PANTHER" id="PTHR30561:SF9">
    <property type="entry name" value="4-AMINO-4-DEOXY-L-ARABINOSE-PHOSPHOUNDECAPRENOL FLIPPASE SUBUNIT ARNF-RELATED"/>
    <property type="match status" value="1"/>
</dbReference>
<dbReference type="InterPro" id="IPR000390">
    <property type="entry name" value="Small_drug/metabolite_transptr"/>
</dbReference>
<organism evidence="14 15">
    <name type="scientific">Azospirillum oryzae</name>
    <dbReference type="NCBI Taxonomy" id="286727"/>
    <lineage>
        <taxon>Bacteria</taxon>
        <taxon>Pseudomonadati</taxon>
        <taxon>Pseudomonadota</taxon>
        <taxon>Alphaproteobacteria</taxon>
        <taxon>Rhodospirillales</taxon>
        <taxon>Azospirillaceae</taxon>
        <taxon>Azospirillum</taxon>
    </lineage>
</organism>
<feature type="transmembrane region" description="Helical" evidence="11">
    <location>
        <begin position="80"/>
        <end position="99"/>
    </location>
</feature>
<keyword evidence="13" id="KW-0614">Plasmid</keyword>
<reference evidence="14 15" key="1">
    <citation type="submission" date="2017-04" db="EMBL/GenBank/DDBJ databases">
        <authorList>
            <person name="Afonso C.L."/>
            <person name="Miller P.J."/>
            <person name="Scott M.A."/>
            <person name="Spackman E."/>
            <person name="Goraichik I."/>
            <person name="Dimitrov K.M."/>
            <person name="Suarez D.L."/>
            <person name="Swayne D.E."/>
        </authorList>
    </citation>
    <scope>NUCLEOTIDE SEQUENCE [LARGE SCALE GENOMIC DNA]</scope>
    <source>
        <strain evidence="14 15">A2P</strain>
    </source>
</reference>
<accession>A0A1X7FCG3</accession>
<evidence type="ECO:0000256" key="6">
    <source>
        <dbReference type="ARBA" id="ARBA00022692"/>
    </source>
</evidence>
<evidence type="ECO:0000256" key="7">
    <source>
        <dbReference type="ARBA" id="ARBA00022985"/>
    </source>
</evidence>